<organism evidence="3 4">
    <name type="scientific">Cryptosporangium japonicum</name>
    <dbReference type="NCBI Taxonomy" id="80872"/>
    <lineage>
        <taxon>Bacteria</taxon>
        <taxon>Bacillati</taxon>
        <taxon>Actinomycetota</taxon>
        <taxon>Actinomycetes</taxon>
        <taxon>Cryptosporangiales</taxon>
        <taxon>Cryptosporangiaceae</taxon>
        <taxon>Cryptosporangium</taxon>
    </lineage>
</organism>
<feature type="transmembrane region" description="Helical" evidence="2">
    <location>
        <begin position="114"/>
        <end position="134"/>
    </location>
</feature>
<feature type="transmembrane region" description="Helical" evidence="2">
    <location>
        <begin position="141"/>
        <end position="160"/>
    </location>
</feature>
<feature type="region of interest" description="Disordered" evidence="1">
    <location>
        <begin position="1"/>
        <end position="25"/>
    </location>
</feature>
<dbReference type="EMBL" id="BAAAGX010000037">
    <property type="protein sequence ID" value="GAA0278032.1"/>
    <property type="molecule type" value="Genomic_DNA"/>
</dbReference>
<keyword evidence="2" id="KW-1133">Transmembrane helix</keyword>
<name>A0ABN0V6I3_9ACTN</name>
<sequence length="546" mass="56556">MSAEVTTGRSADRNERRDPRTQETPTQRWNRNYLEILHETRAAQIGTQLLLVFLLTLAFTSRFDETTRFQRMVYVVSLVLVAGATCLLIAPAPFHRLVFRRRLEAQLVRASSRFAFWGVTLMMLAVNGVLLLILDVVMGTSFALPITGGTLLWFLTWWYFAPGWTRRGQKRRRKEATIVALEVASEKLRSERVRSERVNGDHLARALGAPAPVGAPALKPRMVAGQERVLPGPHPPQLRPGPTWPAPRLPMMPTPQPPRANSDQLGYPGGRLPALGYDRPSPQPGAATGPNGPYRANGGHDRGGPFPGPAAPVSGAYGAGPSMPVSGAYGPMPVSGAYGPSGPAPAGAPAPVSGPAGSVGNGRFGLGGPGGADVPTGPYAAIDPLGPIALGQSGPYGTTFDGAAAQQPDGSGWTARAGRHHGISMTDLPAVHHTGEVPLLGPEPGTQHGRSGDGMQHGRADEGVTQFGVALPLGPAPTGLPAPGGEAASTPTGAVGPAIAGPAVAGPAPVGLTDTGSIPVLGEENTDGVVGRARVAPPHTSGPKHH</sequence>
<evidence type="ECO:0008006" key="5">
    <source>
        <dbReference type="Google" id="ProtNLM"/>
    </source>
</evidence>
<keyword evidence="2" id="KW-0472">Membrane</keyword>
<evidence type="ECO:0000256" key="1">
    <source>
        <dbReference type="SAM" id="MobiDB-lite"/>
    </source>
</evidence>
<protein>
    <recommendedName>
        <fullName evidence="5">Integral membrane protein</fullName>
    </recommendedName>
</protein>
<feature type="compositionally biased region" description="Low complexity" evidence="1">
    <location>
        <begin position="481"/>
        <end position="494"/>
    </location>
</feature>
<keyword evidence="2" id="KW-0812">Transmembrane</keyword>
<feature type="compositionally biased region" description="Basic and acidic residues" evidence="1">
    <location>
        <begin position="10"/>
        <end position="21"/>
    </location>
</feature>
<proteinExistence type="predicted"/>
<feature type="region of interest" description="Disordered" evidence="1">
    <location>
        <begin position="440"/>
        <end position="460"/>
    </location>
</feature>
<feature type="compositionally biased region" description="Pro residues" evidence="1">
    <location>
        <begin position="232"/>
        <end position="258"/>
    </location>
</feature>
<feature type="transmembrane region" description="Helical" evidence="2">
    <location>
        <begin position="72"/>
        <end position="94"/>
    </location>
</feature>
<keyword evidence="4" id="KW-1185">Reference proteome</keyword>
<evidence type="ECO:0000313" key="3">
    <source>
        <dbReference type="EMBL" id="GAA0278032.1"/>
    </source>
</evidence>
<accession>A0ABN0V6I3</accession>
<comment type="caution">
    <text evidence="3">The sequence shown here is derived from an EMBL/GenBank/DDBJ whole genome shotgun (WGS) entry which is preliminary data.</text>
</comment>
<reference evidence="3 4" key="1">
    <citation type="journal article" date="2019" name="Int. J. Syst. Evol. Microbiol.">
        <title>The Global Catalogue of Microorganisms (GCM) 10K type strain sequencing project: providing services to taxonomists for standard genome sequencing and annotation.</title>
        <authorList>
            <consortium name="The Broad Institute Genomics Platform"/>
            <consortium name="The Broad Institute Genome Sequencing Center for Infectious Disease"/>
            <person name="Wu L."/>
            <person name="Ma J."/>
        </authorList>
    </citation>
    <scope>NUCLEOTIDE SEQUENCE [LARGE SCALE GENOMIC DNA]</scope>
    <source>
        <strain evidence="3 4">JCM 10425</strain>
    </source>
</reference>
<feature type="region of interest" description="Disordered" evidence="1">
    <location>
        <begin position="475"/>
        <end position="494"/>
    </location>
</feature>
<dbReference type="Pfam" id="PF19853">
    <property type="entry name" value="DUF6328"/>
    <property type="match status" value="1"/>
</dbReference>
<gene>
    <name evidence="3" type="ORF">GCM10009539_77280</name>
</gene>
<feature type="region of interest" description="Disordered" evidence="1">
    <location>
        <begin position="227"/>
        <end position="311"/>
    </location>
</feature>
<feature type="transmembrane region" description="Helical" evidence="2">
    <location>
        <begin position="42"/>
        <end position="60"/>
    </location>
</feature>
<dbReference type="RefSeq" id="WP_344653921.1">
    <property type="nucleotide sequence ID" value="NZ_BAAAGX010000037.1"/>
</dbReference>
<evidence type="ECO:0000256" key="2">
    <source>
        <dbReference type="SAM" id="Phobius"/>
    </source>
</evidence>
<evidence type="ECO:0000313" key="4">
    <source>
        <dbReference type="Proteomes" id="UP001500967"/>
    </source>
</evidence>
<feature type="region of interest" description="Disordered" evidence="1">
    <location>
        <begin position="508"/>
        <end position="546"/>
    </location>
</feature>
<dbReference type="InterPro" id="IPR046291">
    <property type="entry name" value="DUF6328"/>
</dbReference>
<dbReference type="Proteomes" id="UP001500967">
    <property type="component" value="Unassembled WGS sequence"/>
</dbReference>